<evidence type="ECO:0000256" key="2">
    <source>
        <dbReference type="SAM" id="MobiDB-lite"/>
    </source>
</evidence>
<dbReference type="PANTHER" id="PTHR46696">
    <property type="entry name" value="P450, PUTATIVE (EUROFUNG)-RELATED"/>
    <property type="match status" value="1"/>
</dbReference>
<name>A0A4Q7J0D7_9PSEU</name>
<dbReference type="AlphaFoldDB" id="A0A4Q7J0D7"/>
<dbReference type="OrthoDB" id="3962358at2"/>
<dbReference type="GO" id="GO:0004497">
    <property type="term" value="F:monooxygenase activity"/>
    <property type="evidence" value="ECO:0007669"/>
    <property type="project" value="InterPro"/>
</dbReference>
<organism evidence="3 4">
    <name type="scientific">Amycolatopsis suaedae</name>
    <dbReference type="NCBI Taxonomy" id="2510978"/>
    <lineage>
        <taxon>Bacteria</taxon>
        <taxon>Bacillati</taxon>
        <taxon>Actinomycetota</taxon>
        <taxon>Actinomycetes</taxon>
        <taxon>Pseudonocardiales</taxon>
        <taxon>Pseudonocardiaceae</taxon>
        <taxon>Amycolatopsis</taxon>
    </lineage>
</organism>
<dbReference type="SUPFAM" id="SSF48264">
    <property type="entry name" value="Cytochrome P450"/>
    <property type="match status" value="1"/>
</dbReference>
<dbReference type="PRINTS" id="PR00359">
    <property type="entry name" value="BP450"/>
</dbReference>
<dbReference type="GO" id="GO:0020037">
    <property type="term" value="F:heme binding"/>
    <property type="evidence" value="ECO:0007669"/>
    <property type="project" value="InterPro"/>
</dbReference>
<dbReference type="InterPro" id="IPR036396">
    <property type="entry name" value="Cyt_P450_sf"/>
</dbReference>
<comment type="caution">
    <text evidence="3">The sequence shown here is derived from an EMBL/GenBank/DDBJ whole genome shotgun (WGS) entry which is preliminary data.</text>
</comment>
<dbReference type="Proteomes" id="UP000292003">
    <property type="component" value="Unassembled WGS sequence"/>
</dbReference>
<dbReference type="RefSeq" id="WP_130478960.1">
    <property type="nucleotide sequence ID" value="NZ_SFCC01000018.1"/>
</dbReference>
<evidence type="ECO:0000313" key="3">
    <source>
        <dbReference type="EMBL" id="RZQ60259.1"/>
    </source>
</evidence>
<dbReference type="Gene3D" id="1.10.630.10">
    <property type="entry name" value="Cytochrome P450"/>
    <property type="match status" value="1"/>
</dbReference>
<dbReference type="InterPro" id="IPR002397">
    <property type="entry name" value="Cyt_P450_B"/>
</dbReference>
<gene>
    <name evidence="3" type="ORF">EWH70_30205</name>
</gene>
<comment type="similarity">
    <text evidence="1">Belongs to the cytochrome P450 family.</text>
</comment>
<feature type="compositionally biased region" description="Polar residues" evidence="2">
    <location>
        <begin position="1"/>
        <end position="10"/>
    </location>
</feature>
<proteinExistence type="inferred from homology"/>
<dbReference type="GO" id="GO:0005506">
    <property type="term" value="F:iron ion binding"/>
    <property type="evidence" value="ECO:0007669"/>
    <property type="project" value="InterPro"/>
</dbReference>
<accession>A0A4Q7J0D7</accession>
<keyword evidence="4" id="KW-1185">Reference proteome</keyword>
<reference evidence="3 4" key="1">
    <citation type="submission" date="2019-02" db="EMBL/GenBank/DDBJ databases">
        <title>Draft genome sequence of Amycolatopsis sp. 8-3EHSu isolated from roots of Suaeda maritima.</title>
        <authorList>
            <person name="Duangmal K."/>
            <person name="Chantavorakit T."/>
        </authorList>
    </citation>
    <scope>NUCLEOTIDE SEQUENCE [LARGE SCALE GENOMIC DNA]</scope>
    <source>
        <strain evidence="3 4">8-3EHSu</strain>
    </source>
</reference>
<sequence>MTNPFTSTTFRLGDHRATARGPALRREESPAGGPVWVIADNDLARRAINDRRITKDTAFAPAHWRTWENGLEPPGGQQPSLTTLDGEEHLRLRRAHTPLFTARRLREHTGRMAELARTLLGAAGPDLAADFTMRYPLSVICHVLGVPAEHLDAVTAALRGMTTGTGEDIWRGTVELTRLTATALHVPDSGAAELRSRLPADLTDEQVGYLLFGLVMAGQITTEATLGFLIAHHLAGHQGDTDDETFVRDVVRRHSPAPFTLWRFTTEEIELDGQTLPPRSPVLAHIQGINDAGDDLTFGAGAHYCVGAQLAQLELVTLLRILRTDFPAARLEMPFDELPVHQAGVNGVRLTRLPVTLR</sequence>
<protein>
    <submittedName>
        <fullName evidence="3">Cytochrome P450</fullName>
    </submittedName>
</protein>
<dbReference type="InterPro" id="IPR017972">
    <property type="entry name" value="Cyt_P450_CS"/>
</dbReference>
<evidence type="ECO:0000256" key="1">
    <source>
        <dbReference type="ARBA" id="ARBA00010617"/>
    </source>
</evidence>
<dbReference type="PANTHER" id="PTHR46696:SF1">
    <property type="entry name" value="CYTOCHROME P450 YJIB-RELATED"/>
    <property type="match status" value="1"/>
</dbReference>
<dbReference type="EMBL" id="SFCC01000018">
    <property type="protein sequence ID" value="RZQ60259.1"/>
    <property type="molecule type" value="Genomic_DNA"/>
</dbReference>
<feature type="region of interest" description="Disordered" evidence="2">
    <location>
        <begin position="1"/>
        <end position="30"/>
    </location>
</feature>
<dbReference type="PROSITE" id="PS00086">
    <property type="entry name" value="CYTOCHROME_P450"/>
    <property type="match status" value="1"/>
</dbReference>
<evidence type="ECO:0000313" key="4">
    <source>
        <dbReference type="Proteomes" id="UP000292003"/>
    </source>
</evidence>
<dbReference type="GO" id="GO:0016705">
    <property type="term" value="F:oxidoreductase activity, acting on paired donors, with incorporation or reduction of molecular oxygen"/>
    <property type="evidence" value="ECO:0007669"/>
    <property type="project" value="InterPro"/>
</dbReference>